<dbReference type="AlphaFoldDB" id="A0A3P6T0B3"/>
<reference evidence="2 3" key="1">
    <citation type="submission" date="2018-08" db="EMBL/GenBank/DDBJ databases">
        <authorList>
            <person name="Laetsch R D."/>
            <person name="Stevens L."/>
            <person name="Kumar S."/>
            <person name="Blaxter L. M."/>
        </authorList>
    </citation>
    <scope>NUCLEOTIDE SEQUENCE [LARGE SCALE GENOMIC DNA]</scope>
</reference>
<evidence type="ECO:0000313" key="2">
    <source>
        <dbReference type="EMBL" id="VDK73785.1"/>
    </source>
</evidence>
<accession>A0A3P6T0B3</accession>
<evidence type="ECO:0000313" key="3">
    <source>
        <dbReference type="Proteomes" id="UP000277928"/>
    </source>
</evidence>
<sequence>MAEDTVKVMKAIIASLQRDLHAHKERMEKILLKQNEQRKQLNEAKEQVLEMADLKREYEMVVAENELLKRELEQYRMRHNSSTGLSHLL</sequence>
<feature type="coiled-coil region" evidence="1">
    <location>
        <begin position="13"/>
        <end position="78"/>
    </location>
</feature>
<evidence type="ECO:0000256" key="1">
    <source>
        <dbReference type="SAM" id="Coils"/>
    </source>
</evidence>
<dbReference type="OrthoDB" id="10366803at2759"/>
<gene>
    <name evidence="2" type="ORF">NLS_LOCUS2241</name>
</gene>
<dbReference type="OMA" id="QKEYEMH"/>
<dbReference type="EMBL" id="UYRX01000099">
    <property type="protein sequence ID" value="VDK73785.1"/>
    <property type="molecule type" value="Genomic_DNA"/>
</dbReference>
<name>A0A3P6T0B3_LITSI</name>
<keyword evidence="3" id="KW-1185">Reference proteome</keyword>
<protein>
    <submittedName>
        <fullName evidence="2">Uncharacterized protein</fullName>
    </submittedName>
</protein>
<dbReference type="Proteomes" id="UP000277928">
    <property type="component" value="Unassembled WGS sequence"/>
</dbReference>
<keyword evidence="1" id="KW-0175">Coiled coil</keyword>
<proteinExistence type="predicted"/>
<organism evidence="2 3">
    <name type="scientific">Litomosoides sigmodontis</name>
    <name type="common">Filarial nematode worm</name>
    <dbReference type="NCBI Taxonomy" id="42156"/>
    <lineage>
        <taxon>Eukaryota</taxon>
        <taxon>Metazoa</taxon>
        <taxon>Ecdysozoa</taxon>
        <taxon>Nematoda</taxon>
        <taxon>Chromadorea</taxon>
        <taxon>Rhabditida</taxon>
        <taxon>Spirurina</taxon>
        <taxon>Spiruromorpha</taxon>
        <taxon>Filarioidea</taxon>
        <taxon>Onchocercidae</taxon>
        <taxon>Litomosoides</taxon>
    </lineage>
</organism>